<dbReference type="InterPro" id="IPR007741">
    <property type="entry name" value="Ribosomal_mL43/mS25/NADH_DH"/>
</dbReference>
<evidence type="ECO:0000256" key="1">
    <source>
        <dbReference type="ARBA" id="ARBA00004173"/>
    </source>
</evidence>
<dbReference type="GO" id="GO:0005739">
    <property type="term" value="C:mitochondrion"/>
    <property type="evidence" value="ECO:0007669"/>
    <property type="project" value="UniProtKB-SubCell"/>
</dbReference>
<evidence type="ECO:0000256" key="3">
    <source>
        <dbReference type="ARBA" id="ARBA00023128"/>
    </source>
</evidence>
<proteinExistence type="predicted"/>
<feature type="compositionally biased region" description="Basic and acidic residues" evidence="5">
    <location>
        <begin position="143"/>
        <end position="169"/>
    </location>
</feature>
<evidence type="ECO:0000313" key="8">
    <source>
        <dbReference type="Proteomes" id="UP000308133"/>
    </source>
</evidence>
<dbReference type="InterPro" id="IPR036249">
    <property type="entry name" value="Thioredoxin-like_sf"/>
</dbReference>
<dbReference type="AlphaFoldDB" id="A0A4U7AZK8"/>
<dbReference type="SUPFAM" id="SSF52833">
    <property type="entry name" value="Thioredoxin-like"/>
    <property type="match status" value="1"/>
</dbReference>
<sequence length="189" mass="21129">MQKLLAMRIGPGALKLPKDVSRIHLRFAPKMYNGHMGPRKFWRHELVRLKYHNPAVAMTIDRSVTNEEEPIMTVHFATKDASKTAGSSPGASTPTTSTSGDKVASDYQPSERTESVTMAWKKEEEILDDLIRVTRATAISPTAEERDQLRQLAEDAVRSKKDSERSLAVVAERKRQEAILAEARGETTN</sequence>
<comment type="subcellular location">
    <subcellularLocation>
        <location evidence="1">Mitochondrion</location>
    </subcellularLocation>
</comment>
<comment type="caution">
    <text evidence="7">The sequence shown here is derived from an EMBL/GenBank/DDBJ whole genome shotgun (WGS) entry which is preliminary data.</text>
</comment>
<keyword evidence="2" id="KW-0689">Ribosomal protein</keyword>
<gene>
    <name evidence="7" type="ORF">C1H76_3722</name>
</gene>
<evidence type="ECO:0000259" key="6">
    <source>
        <dbReference type="SMART" id="SM00916"/>
    </source>
</evidence>
<feature type="domain" description="Ribosomal protein/NADH dehydrogenase" evidence="6">
    <location>
        <begin position="30"/>
        <end position="137"/>
    </location>
</feature>
<evidence type="ECO:0000256" key="5">
    <source>
        <dbReference type="SAM" id="MobiDB-lite"/>
    </source>
</evidence>
<dbReference type="PANTHER" id="PTHR13274:SF2">
    <property type="entry name" value="SMALL RIBOSOMAL SUBUNIT PROTEIN MS25"/>
    <property type="match status" value="1"/>
</dbReference>
<feature type="compositionally biased region" description="Low complexity" evidence="5">
    <location>
        <begin position="84"/>
        <end position="100"/>
    </location>
</feature>
<dbReference type="GO" id="GO:1990904">
    <property type="term" value="C:ribonucleoprotein complex"/>
    <property type="evidence" value="ECO:0007669"/>
    <property type="project" value="UniProtKB-KW"/>
</dbReference>
<dbReference type="InterPro" id="IPR040049">
    <property type="entry name" value="Ribosomal_mS25/mL61"/>
</dbReference>
<dbReference type="GO" id="GO:0003735">
    <property type="term" value="F:structural constituent of ribosome"/>
    <property type="evidence" value="ECO:0007669"/>
    <property type="project" value="InterPro"/>
</dbReference>
<evidence type="ECO:0000256" key="2">
    <source>
        <dbReference type="ARBA" id="ARBA00022980"/>
    </source>
</evidence>
<dbReference type="GO" id="GO:0005840">
    <property type="term" value="C:ribosome"/>
    <property type="evidence" value="ECO:0007669"/>
    <property type="project" value="UniProtKB-KW"/>
</dbReference>
<name>A0A4U7AZK8_9PEZI</name>
<protein>
    <recommendedName>
        <fullName evidence="6">Ribosomal protein/NADH dehydrogenase domain-containing protein</fullName>
    </recommendedName>
</protein>
<feature type="region of interest" description="Disordered" evidence="5">
    <location>
        <begin position="80"/>
        <end position="115"/>
    </location>
</feature>
<accession>A0A4U7AZK8</accession>
<reference evidence="7 8" key="1">
    <citation type="submission" date="2018-02" db="EMBL/GenBank/DDBJ databases">
        <title>Draft genome sequences of Elsinoe sp., causing black scab on jojoba.</title>
        <authorList>
            <person name="Stodart B."/>
            <person name="Jeffress S."/>
            <person name="Ash G."/>
            <person name="Arun Chinnappa K."/>
        </authorList>
    </citation>
    <scope>NUCLEOTIDE SEQUENCE [LARGE SCALE GENOMIC DNA]</scope>
    <source>
        <strain evidence="7 8">Hillstone_2</strain>
    </source>
</reference>
<dbReference type="Proteomes" id="UP000308133">
    <property type="component" value="Unassembled WGS sequence"/>
</dbReference>
<feature type="region of interest" description="Disordered" evidence="5">
    <location>
        <begin position="140"/>
        <end position="169"/>
    </location>
</feature>
<keyword evidence="3" id="KW-0496">Mitochondrion</keyword>
<organism evidence="7 8">
    <name type="scientific">Elsinoe australis</name>
    <dbReference type="NCBI Taxonomy" id="40998"/>
    <lineage>
        <taxon>Eukaryota</taxon>
        <taxon>Fungi</taxon>
        <taxon>Dikarya</taxon>
        <taxon>Ascomycota</taxon>
        <taxon>Pezizomycotina</taxon>
        <taxon>Dothideomycetes</taxon>
        <taxon>Dothideomycetidae</taxon>
        <taxon>Myriangiales</taxon>
        <taxon>Elsinoaceae</taxon>
        <taxon>Elsinoe</taxon>
    </lineage>
</organism>
<evidence type="ECO:0000313" key="7">
    <source>
        <dbReference type="EMBL" id="TKX24153.1"/>
    </source>
</evidence>
<dbReference type="SMART" id="SM00916">
    <property type="entry name" value="L51_S25_CI-B8"/>
    <property type="match status" value="1"/>
</dbReference>
<dbReference type="Pfam" id="PF05047">
    <property type="entry name" value="L51_S25_CI-B8"/>
    <property type="match status" value="1"/>
</dbReference>
<keyword evidence="4" id="KW-0687">Ribonucleoprotein</keyword>
<dbReference type="EMBL" id="PTQR01000047">
    <property type="protein sequence ID" value="TKX24153.1"/>
    <property type="molecule type" value="Genomic_DNA"/>
</dbReference>
<evidence type="ECO:0000256" key="4">
    <source>
        <dbReference type="ARBA" id="ARBA00023274"/>
    </source>
</evidence>
<dbReference type="PANTHER" id="PTHR13274">
    <property type="entry name" value="MITOCHONDRIAL RIBOSOMAL PROTEIN S25"/>
    <property type="match status" value="1"/>
</dbReference>